<protein>
    <submittedName>
        <fullName evidence="11">Choline transport protein</fullName>
    </submittedName>
</protein>
<comment type="subcellular location">
    <subcellularLocation>
        <location evidence="1">Membrane</location>
        <topology evidence="1">Multi-pass membrane protein</topology>
    </subcellularLocation>
</comment>
<dbReference type="GO" id="GO:0006865">
    <property type="term" value="P:amino acid transport"/>
    <property type="evidence" value="ECO:0007669"/>
    <property type="project" value="InterPro"/>
</dbReference>
<feature type="transmembrane region" description="Helical" evidence="9">
    <location>
        <begin position="404"/>
        <end position="428"/>
    </location>
</feature>
<keyword evidence="2" id="KW-0813">Transport</keyword>
<gene>
    <name evidence="11" type="primary">HNM1-2</name>
    <name evidence="11" type="ORF">Cob_v001663</name>
</gene>
<dbReference type="STRING" id="1213857.A0A484G656"/>
<feature type="transmembrane region" description="Helical" evidence="9">
    <location>
        <begin position="199"/>
        <end position="217"/>
    </location>
</feature>
<dbReference type="Pfam" id="PF04082">
    <property type="entry name" value="Fungal_trans"/>
    <property type="match status" value="1"/>
</dbReference>
<dbReference type="GO" id="GO:0000981">
    <property type="term" value="F:DNA-binding transcription factor activity, RNA polymerase II-specific"/>
    <property type="evidence" value="ECO:0007669"/>
    <property type="project" value="InterPro"/>
</dbReference>
<feature type="transmembrane region" description="Helical" evidence="9">
    <location>
        <begin position="44"/>
        <end position="65"/>
    </location>
</feature>
<dbReference type="InterPro" id="IPR036864">
    <property type="entry name" value="Zn2-C6_fun-type_DNA-bd_sf"/>
</dbReference>
<name>A0A484G656_COLOR</name>
<dbReference type="PROSITE" id="PS50048">
    <property type="entry name" value="ZN2_CY6_FUNGAL_2"/>
    <property type="match status" value="1"/>
</dbReference>
<feature type="transmembrane region" description="Helical" evidence="9">
    <location>
        <begin position="481"/>
        <end position="500"/>
    </location>
</feature>
<feature type="domain" description="Zn(2)-C6 fungal-type" evidence="10">
    <location>
        <begin position="499"/>
        <end position="531"/>
    </location>
</feature>
<feature type="transmembrane region" description="Helical" evidence="9">
    <location>
        <begin position="169"/>
        <end position="187"/>
    </location>
</feature>
<feature type="region of interest" description="Disordered" evidence="8">
    <location>
        <begin position="647"/>
        <end position="683"/>
    </location>
</feature>
<sequence>MDADMKKDTTTLGRVDSQTEPVTGDDLRLAQLGHTQELKRQYSLLALSALCLCLMATWEALSTVIAQALLSGGAPCLFYNLVLSTICAVCIASSLGEIASIYPTAGGQYHWVAALCPPSTRSAAAFITGWISVGGQVVFTSSAAFAAGLQIQALIILNDDAYIPARWQGMLFYWAVLMYSLVMNIWGQRLLPTANLVSGILHVVGFVAILVVLGVMAPKNSASFVFTEVTNSSGWESDGVSWLVGLISAVYPYLGYDAACHLAEEMPNASRDVPIAMVGSVVVNGIMGLIYGVVLLFSTGPLEALLSTATGYPFMQIFMDVTKSHGGATFMSIVIILTAIAATVAGITSTSRTLWAFARDRATPYDQHLSKVSVTQQVPVYSIVLVTVLQMLLGFIYLGNTTAFNAILSMAIIGMYSSYIIPIVYMLFCGRKNLGKSDYGPFKLGPTLGPVLNVVSLIWMVVVIIFSTFPSAMPVTPQNMNYSIVVMSGWLFFGVVYYVCNECKKRKLKCIKEDHQTVCRRCLVNGAECIFIPGPQQTPVKEKDRERAERTTTQPPQDQTLSEEVAILREQVASLTSTLRDLSSKIAHISTRSPAALAGPQHPSPLYTSESNRRPSEPREPQFVGPTRSAFSLRIAETSLTRLRMQTGDEEHPGPASRSASPVASPAASEASENATPSSSSSRKNLDCLLTLDFDEIVRLLDVYTEEVESVYPFTSMRDVSLKLQRILDFVRTSQNPSLAREHRAGDEVHPAIEVKDVQIVKVAVATAIVMEAQGPNPISTKLVDDVEPVVCRVSGEAFIDLKELQIMTMLSIYWFHCGEELLAWRSIGISGREALEIGLHRRAILRENFKDPRERDLAVRCFWCVYVLDRRWSFGTSLSFGLIDRDIDPELPEPGEEYPYLRCMVSYGRLCSKVWDALPPFESASQFIPRDTVALLDFTTQNWLASIPADLQLRHPRLGLAPRTQPRGVHRLRALLYLRGNHMRTLIHRHHVLSAASVRADTQAARLVTDIALDTIAVLAHLNETSDIYARQQNAFNYFLMSALAVILLAVCHAPGVFTEPCKESFARAVQLVKGFSRHGHASRRLWKTIRGLLPGVKSLGLRGDAEVAPVDEDQATAAAVAADVREESEQVPVPAQGRRVDAAWDGYDDAGPQTHGSAPDMFSMGDDLMNLFDAFGQANAGHPAPPEFPAGFFGVAGDSLGDPEEISRRFQGLI</sequence>
<feature type="compositionally biased region" description="Basic and acidic residues" evidence="8">
    <location>
        <begin position="611"/>
        <end position="620"/>
    </location>
</feature>
<dbReference type="PROSITE" id="PS00218">
    <property type="entry name" value="AMINO_ACID_PERMEASE_1"/>
    <property type="match status" value="1"/>
</dbReference>
<evidence type="ECO:0000256" key="7">
    <source>
        <dbReference type="ARBA" id="ARBA00023242"/>
    </source>
</evidence>
<evidence type="ECO:0000256" key="8">
    <source>
        <dbReference type="SAM" id="MobiDB-lite"/>
    </source>
</evidence>
<feature type="transmembrane region" description="Helical" evidence="9">
    <location>
        <begin position="275"/>
        <end position="297"/>
    </location>
</feature>
<dbReference type="SMART" id="SM00066">
    <property type="entry name" value="GAL4"/>
    <property type="match status" value="1"/>
</dbReference>
<dbReference type="EMBL" id="AMCV02000002">
    <property type="protein sequence ID" value="TDZ25354.1"/>
    <property type="molecule type" value="Genomic_DNA"/>
</dbReference>
<dbReference type="GO" id="GO:0006351">
    <property type="term" value="P:DNA-templated transcription"/>
    <property type="evidence" value="ECO:0007669"/>
    <property type="project" value="InterPro"/>
</dbReference>
<dbReference type="GO" id="GO:0016020">
    <property type="term" value="C:membrane"/>
    <property type="evidence" value="ECO:0007669"/>
    <property type="project" value="UniProtKB-SubCell"/>
</dbReference>
<comment type="caution">
    <text evidence="11">The sequence shown here is derived from an EMBL/GenBank/DDBJ whole genome shotgun (WGS) entry which is preliminary data.</text>
</comment>
<dbReference type="GO" id="GO:0008270">
    <property type="term" value="F:zinc ion binding"/>
    <property type="evidence" value="ECO:0007669"/>
    <property type="project" value="InterPro"/>
</dbReference>
<evidence type="ECO:0000256" key="2">
    <source>
        <dbReference type="ARBA" id="ARBA00022448"/>
    </source>
</evidence>
<keyword evidence="5 9" id="KW-1133">Transmembrane helix</keyword>
<dbReference type="SMART" id="SM00906">
    <property type="entry name" value="Fungal_trans"/>
    <property type="match status" value="1"/>
</dbReference>
<evidence type="ECO:0000256" key="4">
    <source>
        <dbReference type="ARBA" id="ARBA00022723"/>
    </source>
</evidence>
<feature type="transmembrane region" description="Helical" evidence="9">
    <location>
        <begin position="328"/>
        <end position="357"/>
    </location>
</feature>
<evidence type="ECO:0000256" key="9">
    <source>
        <dbReference type="SAM" id="Phobius"/>
    </source>
</evidence>
<dbReference type="CDD" id="cd12148">
    <property type="entry name" value="fungal_TF_MHR"/>
    <property type="match status" value="1"/>
</dbReference>
<feature type="transmembrane region" description="Helical" evidence="9">
    <location>
        <begin position="1039"/>
        <end position="1059"/>
    </location>
</feature>
<dbReference type="SUPFAM" id="SSF57701">
    <property type="entry name" value="Zn2/Cys6 DNA-binding domain"/>
    <property type="match status" value="1"/>
</dbReference>
<feature type="transmembrane region" description="Helical" evidence="9">
    <location>
        <begin position="77"/>
        <end position="99"/>
    </location>
</feature>
<dbReference type="AlphaFoldDB" id="A0A484G656"/>
<dbReference type="InterPro" id="IPR007219">
    <property type="entry name" value="XnlR_reg_dom"/>
</dbReference>
<evidence type="ECO:0000256" key="3">
    <source>
        <dbReference type="ARBA" id="ARBA00022692"/>
    </source>
</evidence>
<evidence type="ECO:0000256" key="6">
    <source>
        <dbReference type="ARBA" id="ARBA00023136"/>
    </source>
</evidence>
<keyword evidence="4" id="KW-0479">Metal-binding</keyword>
<organism evidence="11 12">
    <name type="scientific">Colletotrichum orbiculare (strain 104-T / ATCC 96160 / CBS 514.97 / LARS 414 / MAFF 240422)</name>
    <name type="common">Cucumber anthracnose fungus</name>
    <name type="synonym">Colletotrichum lagenarium</name>
    <dbReference type="NCBI Taxonomy" id="1213857"/>
    <lineage>
        <taxon>Eukaryota</taxon>
        <taxon>Fungi</taxon>
        <taxon>Dikarya</taxon>
        <taxon>Ascomycota</taxon>
        <taxon>Pezizomycotina</taxon>
        <taxon>Sordariomycetes</taxon>
        <taxon>Hypocreomycetidae</taxon>
        <taxon>Glomerellales</taxon>
        <taxon>Glomerellaceae</taxon>
        <taxon>Colletotrichum</taxon>
        <taxon>Colletotrichum orbiculare species complex</taxon>
    </lineage>
</organism>
<feature type="region of interest" description="Disordered" evidence="8">
    <location>
        <begin position="593"/>
        <end position="630"/>
    </location>
</feature>
<dbReference type="GO" id="GO:0003677">
    <property type="term" value="F:DNA binding"/>
    <property type="evidence" value="ECO:0007669"/>
    <property type="project" value="InterPro"/>
</dbReference>
<feature type="transmembrane region" description="Helical" evidence="9">
    <location>
        <begin position="378"/>
        <end position="398"/>
    </location>
</feature>
<dbReference type="CDD" id="cd00067">
    <property type="entry name" value="GAL4"/>
    <property type="match status" value="1"/>
</dbReference>
<feature type="compositionally biased region" description="Low complexity" evidence="8">
    <location>
        <begin position="655"/>
        <end position="682"/>
    </location>
</feature>
<dbReference type="Pfam" id="PF00172">
    <property type="entry name" value="Zn_clus"/>
    <property type="match status" value="1"/>
</dbReference>
<dbReference type="InterPro" id="IPR001138">
    <property type="entry name" value="Zn2Cys6_DnaBD"/>
</dbReference>
<feature type="compositionally biased region" description="Polar residues" evidence="8">
    <location>
        <begin position="551"/>
        <end position="561"/>
    </location>
</feature>
<dbReference type="InterPro" id="IPR004840">
    <property type="entry name" value="Amino_acid_permease_CS"/>
</dbReference>
<dbReference type="Gene3D" id="1.20.1740.10">
    <property type="entry name" value="Amino acid/polyamine transporter I"/>
    <property type="match status" value="1"/>
</dbReference>
<reference evidence="12" key="2">
    <citation type="journal article" date="2019" name="Mol. Plant Microbe Interact.">
        <title>Genome sequence resources for four phytopathogenic fungi from the Colletotrichum orbiculare species complex.</title>
        <authorList>
            <person name="Gan P."/>
            <person name="Tsushima A."/>
            <person name="Narusaka M."/>
            <person name="Narusaka Y."/>
            <person name="Takano Y."/>
            <person name="Kubo Y."/>
            <person name="Shirasu K."/>
        </authorList>
    </citation>
    <scope>GENOME REANNOTATION</scope>
    <source>
        <strain evidence="12">104-T / ATCC 96160 / CBS 514.97 / LARS 414 / MAFF 240422</strain>
    </source>
</reference>
<dbReference type="InterPro" id="IPR002293">
    <property type="entry name" value="AA/rel_permease1"/>
</dbReference>
<keyword evidence="3 9" id="KW-0812">Transmembrane</keyword>
<feature type="compositionally biased region" description="Basic and acidic residues" evidence="8">
    <location>
        <begin position="540"/>
        <end position="550"/>
    </location>
</feature>
<evidence type="ECO:0000259" key="10">
    <source>
        <dbReference type="PROSITE" id="PS50048"/>
    </source>
</evidence>
<keyword evidence="7" id="KW-0539">Nucleus</keyword>
<keyword evidence="12" id="KW-1185">Reference proteome</keyword>
<feature type="transmembrane region" description="Helical" evidence="9">
    <location>
        <begin position="448"/>
        <end position="469"/>
    </location>
</feature>
<dbReference type="GO" id="GO:0022857">
    <property type="term" value="F:transmembrane transporter activity"/>
    <property type="evidence" value="ECO:0007669"/>
    <property type="project" value="InterPro"/>
</dbReference>
<evidence type="ECO:0000313" key="12">
    <source>
        <dbReference type="Proteomes" id="UP000014480"/>
    </source>
</evidence>
<keyword evidence="6 9" id="KW-0472">Membrane</keyword>
<evidence type="ECO:0000256" key="5">
    <source>
        <dbReference type="ARBA" id="ARBA00022989"/>
    </source>
</evidence>
<proteinExistence type="predicted"/>
<dbReference type="PANTHER" id="PTHR45649">
    <property type="entry name" value="AMINO-ACID PERMEASE BAT1"/>
    <property type="match status" value="1"/>
</dbReference>
<dbReference type="OrthoDB" id="39175at2759"/>
<dbReference type="PANTHER" id="PTHR45649:SF14">
    <property type="entry name" value="GABA PERMEASE"/>
    <property type="match status" value="1"/>
</dbReference>
<evidence type="ECO:0000256" key="1">
    <source>
        <dbReference type="ARBA" id="ARBA00004141"/>
    </source>
</evidence>
<accession>A0A484G656</accession>
<feature type="region of interest" description="Disordered" evidence="8">
    <location>
        <begin position="538"/>
        <end position="561"/>
    </location>
</feature>
<dbReference type="Pfam" id="PF13520">
    <property type="entry name" value="AA_permease_2"/>
    <property type="match status" value="1"/>
</dbReference>
<dbReference type="Proteomes" id="UP000014480">
    <property type="component" value="Unassembled WGS sequence"/>
</dbReference>
<evidence type="ECO:0000313" key="11">
    <source>
        <dbReference type="EMBL" id="TDZ25354.1"/>
    </source>
</evidence>
<reference evidence="12" key="1">
    <citation type="journal article" date="2013" name="New Phytol.">
        <title>Comparative genomic and transcriptomic analyses reveal the hemibiotrophic stage shift of Colletotrichum fungi.</title>
        <authorList>
            <person name="Gan P."/>
            <person name="Ikeda K."/>
            <person name="Irieda H."/>
            <person name="Narusaka M."/>
            <person name="O'Connell R.J."/>
            <person name="Narusaka Y."/>
            <person name="Takano Y."/>
            <person name="Kubo Y."/>
            <person name="Shirasu K."/>
        </authorList>
    </citation>
    <scope>NUCLEOTIDE SEQUENCE [LARGE SCALE GENOMIC DNA]</scope>
    <source>
        <strain evidence="12">104-T / ATCC 96160 / CBS 514.97 / LARS 414 / MAFF 240422</strain>
    </source>
</reference>